<keyword evidence="3" id="KW-1185">Reference proteome</keyword>
<sequence>MTLDFAPVSLDRQKEYHAALTGCPQLLTSDFSFANIFGWSEHYGLEWAFHKDMCFVRQTKPEVIHWAPVGPWEKYDWATCRAMRESARFTRVPEELAALWKAAYGDDITITESRDHWDYIYSVEELISLTGKKFHKKKNLLNQFIKGYDFRYESMGPECVEEVLEMQDEWYKWYEENNPSEALKAENRAITRVLHNFDQITGLMGATLRVDGKVIAYTVAEPLCEDSIVIHFEKGDIRYKGVYQAINQMFLENDGAEYTNVNREQDLGDQGLRKAKLSYNPVFFLKKYEAELTRAS</sequence>
<dbReference type="Proteomes" id="UP000461162">
    <property type="component" value="Unassembled WGS sequence"/>
</dbReference>
<dbReference type="RefSeq" id="WP_155935027.1">
    <property type="nucleotide sequence ID" value="NZ_WODC01000008.1"/>
</dbReference>
<accession>A0A7K1KR95</accession>
<proteinExistence type="predicted"/>
<dbReference type="InterPro" id="IPR016181">
    <property type="entry name" value="Acyl_CoA_acyltransferase"/>
</dbReference>
<dbReference type="PANTHER" id="PTHR41373">
    <property type="entry name" value="DUF2156 DOMAIN-CONTAINING PROTEIN"/>
    <property type="match status" value="1"/>
</dbReference>
<dbReference type="Pfam" id="PF09924">
    <property type="entry name" value="LPG_synthase_C"/>
    <property type="match status" value="1"/>
</dbReference>
<dbReference type="EMBL" id="WODC01000008">
    <property type="protein sequence ID" value="MUM78381.1"/>
    <property type="molecule type" value="Genomic_DNA"/>
</dbReference>
<dbReference type="Gene3D" id="3.40.630.30">
    <property type="match status" value="1"/>
</dbReference>
<evidence type="ECO:0000313" key="2">
    <source>
        <dbReference type="EMBL" id="MUM78381.1"/>
    </source>
</evidence>
<dbReference type="SUPFAM" id="SSF55729">
    <property type="entry name" value="Acyl-CoA N-acyltransferases (Nat)"/>
    <property type="match status" value="2"/>
</dbReference>
<organism evidence="2 3">
    <name type="scientific">Pseudodesulfovibrio alkaliphilus</name>
    <dbReference type="NCBI Taxonomy" id="2661613"/>
    <lineage>
        <taxon>Bacteria</taxon>
        <taxon>Pseudomonadati</taxon>
        <taxon>Thermodesulfobacteriota</taxon>
        <taxon>Desulfovibrionia</taxon>
        <taxon>Desulfovibrionales</taxon>
        <taxon>Desulfovibrionaceae</taxon>
    </lineage>
</organism>
<dbReference type="InterPro" id="IPR016732">
    <property type="entry name" value="UCP018688"/>
</dbReference>
<comment type="caution">
    <text evidence="2">The sequence shown here is derived from an EMBL/GenBank/DDBJ whole genome shotgun (WGS) entry which is preliminary data.</text>
</comment>
<evidence type="ECO:0000313" key="3">
    <source>
        <dbReference type="Proteomes" id="UP000461162"/>
    </source>
</evidence>
<dbReference type="AlphaFoldDB" id="A0A7K1KR95"/>
<dbReference type="PANTHER" id="PTHR41373:SF1">
    <property type="entry name" value="PHOSPHATIDYLGLYCEROL LYSYLTRANSFERASE C-TERMINAL DOMAIN-CONTAINING PROTEIN"/>
    <property type="match status" value="1"/>
</dbReference>
<name>A0A7K1KR95_9BACT</name>
<gene>
    <name evidence="2" type="ORF">GKC30_12120</name>
</gene>
<dbReference type="PIRSF" id="PIRSF018688">
    <property type="entry name" value="UCP018688"/>
    <property type="match status" value="1"/>
</dbReference>
<dbReference type="InterPro" id="IPR024320">
    <property type="entry name" value="LPG_synthase_C"/>
</dbReference>
<protein>
    <submittedName>
        <fullName evidence="2">DUF2156 domain-containing protein</fullName>
    </submittedName>
</protein>
<reference evidence="2 3" key="1">
    <citation type="submission" date="2019-11" db="EMBL/GenBank/DDBJ databases">
        <title>Pseudodesulfovibrio alkaliphilus, sp. nov., an alkaliphilic sulfate-reducing bacteria from mud volcano of Taman peninsula, Russia.</title>
        <authorList>
            <person name="Frolova A."/>
            <person name="Merkel A.Y."/>
            <person name="Slobodkin A.I."/>
        </authorList>
    </citation>
    <scope>NUCLEOTIDE SEQUENCE [LARGE SCALE GENOMIC DNA]</scope>
    <source>
        <strain evidence="2 3">F-1</strain>
    </source>
</reference>
<feature type="domain" description="Phosphatidylglycerol lysyltransferase C-terminal" evidence="1">
    <location>
        <begin position="28"/>
        <end position="289"/>
    </location>
</feature>
<evidence type="ECO:0000259" key="1">
    <source>
        <dbReference type="Pfam" id="PF09924"/>
    </source>
</evidence>